<dbReference type="InterPro" id="IPR002645">
    <property type="entry name" value="STAS_dom"/>
</dbReference>
<sequence>MVAIGEIPIAPLYKLGALLECTPLLTRIDVGIFSLFGKKDGQSARKPTEQESSQKKRDNSAARATKNENEQTQQVQRKAAHATAMKIDAIESEMSSEFVKPLPFSGNTMPGPSSQFMDTAQRLPAARAQAKSPDAATLDQPSMLPDIMGASTAFLLGAETVIGPVAISTSEAAPVIEEAAILFANGQTDLVEPVLLNAIAEDALGNTPLTVWGMLFDLYQITGQRVSFENLSIEYANKFEMSPPAWIDSNAAESKPQAAAAPRAGTTPGVAFSGKLDATSIKQLERIKNMAEMSNVIKLEFARVTEVDPVGCGLLFSVLQKLQKSGHNLILVGAPELTEKIRAILMVGRRDETEAPWLLLLELLRLLNRESDFEETSIDYCVTFEVSPPSFVSPQNKVVTAAEETAEPDETASDHFMMPVVIDARTDTLVQNIAAYAHTHNPVILDCTRLARMDFNAAGRLFGGLTPLVSAGKSIELHNANHFIVALCHVMGVAELVRIVPRKN</sequence>
<dbReference type="EMBL" id="SNWF01000004">
    <property type="protein sequence ID" value="TDN94086.1"/>
    <property type="molecule type" value="Genomic_DNA"/>
</dbReference>
<keyword evidence="4" id="KW-1185">Reference proteome</keyword>
<dbReference type="RefSeq" id="WP_241522990.1">
    <property type="nucleotide sequence ID" value="NZ_PTLZ01000001.1"/>
</dbReference>
<dbReference type="AlphaFoldDB" id="A0A4R6GGP4"/>
<gene>
    <name evidence="3" type="ORF">EV677_0627</name>
</gene>
<name>A0A4R6GGP4_9BURK</name>
<evidence type="ECO:0000313" key="4">
    <source>
        <dbReference type="Proteomes" id="UP000294737"/>
    </source>
</evidence>
<protein>
    <recommendedName>
        <fullName evidence="2">STAS domain-containing protein</fullName>
    </recommendedName>
</protein>
<dbReference type="InterPro" id="IPR036513">
    <property type="entry name" value="STAS_dom_sf"/>
</dbReference>
<evidence type="ECO:0000259" key="2">
    <source>
        <dbReference type="PROSITE" id="PS50801"/>
    </source>
</evidence>
<dbReference type="Gene3D" id="3.30.750.24">
    <property type="entry name" value="STAS domain"/>
    <property type="match status" value="1"/>
</dbReference>
<dbReference type="SUPFAM" id="SSF52091">
    <property type="entry name" value="SpoIIaa-like"/>
    <property type="match status" value="2"/>
</dbReference>
<proteinExistence type="predicted"/>
<feature type="region of interest" description="Disordered" evidence="1">
    <location>
        <begin position="39"/>
        <end position="83"/>
    </location>
</feature>
<evidence type="ECO:0000313" key="3">
    <source>
        <dbReference type="EMBL" id="TDN94086.1"/>
    </source>
</evidence>
<reference evidence="3 4" key="1">
    <citation type="submission" date="2019-03" db="EMBL/GenBank/DDBJ databases">
        <title>Genomic Encyclopedia of Type Strains, Phase IV (KMG-IV): sequencing the most valuable type-strain genomes for metagenomic binning, comparative biology and taxonomic classification.</title>
        <authorList>
            <person name="Goeker M."/>
        </authorList>
    </citation>
    <scope>NUCLEOTIDE SEQUENCE [LARGE SCALE GENOMIC DNA]</scope>
    <source>
        <strain evidence="3 4">DSM 18555</strain>
    </source>
</reference>
<dbReference type="Proteomes" id="UP000294737">
    <property type="component" value="Unassembled WGS sequence"/>
</dbReference>
<comment type="caution">
    <text evidence="3">The sequence shown here is derived from an EMBL/GenBank/DDBJ whole genome shotgun (WGS) entry which is preliminary data.</text>
</comment>
<dbReference type="PROSITE" id="PS50801">
    <property type="entry name" value="STAS"/>
    <property type="match status" value="1"/>
</dbReference>
<feature type="domain" description="STAS" evidence="2">
    <location>
        <begin position="270"/>
        <end position="345"/>
    </location>
</feature>
<organism evidence="3 4">
    <name type="scientific">Herminiimonas fonticola</name>
    <dbReference type="NCBI Taxonomy" id="303380"/>
    <lineage>
        <taxon>Bacteria</taxon>
        <taxon>Pseudomonadati</taxon>
        <taxon>Pseudomonadota</taxon>
        <taxon>Betaproteobacteria</taxon>
        <taxon>Burkholderiales</taxon>
        <taxon>Oxalobacteraceae</taxon>
        <taxon>Herminiimonas</taxon>
    </lineage>
</organism>
<feature type="compositionally biased region" description="Basic and acidic residues" evidence="1">
    <location>
        <begin position="39"/>
        <end position="69"/>
    </location>
</feature>
<evidence type="ECO:0000256" key="1">
    <source>
        <dbReference type="SAM" id="MobiDB-lite"/>
    </source>
</evidence>
<accession>A0A4R6GGP4</accession>